<gene>
    <name evidence="1" type="ORF">HAX54_046717</name>
</gene>
<evidence type="ECO:0000313" key="1">
    <source>
        <dbReference type="EMBL" id="MCE3050238.1"/>
    </source>
</evidence>
<protein>
    <submittedName>
        <fullName evidence="1">Uncharacterized protein</fullName>
    </submittedName>
</protein>
<reference evidence="1 2" key="1">
    <citation type="journal article" date="2021" name="BMC Genomics">
        <title>Datura genome reveals duplications of psychoactive alkaloid biosynthetic genes and high mutation rate following tissue culture.</title>
        <authorList>
            <person name="Rajewski A."/>
            <person name="Carter-House D."/>
            <person name="Stajich J."/>
            <person name="Litt A."/>
        </authorList>
    </citation>
    <scope>NUCLEOTIDE SEQUENCE [LARGE SCALE GENOMIC DNA]</scope>
    <source>
        <strain evidence="1">AR-01</strain>
    </source>
</reference>
<accession>A0ABS8WLC1</accession>
<name>A0ABS8WLC1_DATST</name>
<dbReference type="EMBL" id="JACEIK010007418">
    <property type="protein sequence ID" value="MCE3050238.1"/>
    <property type="molecule type" value="Genomic_DNA"/>
</dbReference>
<evidence type="ECO:0000313" key="2">
    <source>
        <dbReference type="Proteomes" id="UP000823775"/>
    </source>
</evidence>
<dbReference type="Proteomes" id="UP000823775">
    <property type="component" value="Unassembled WGS sequence"/>
</dbReference>
<comment type="caution">
    <text evidence="1">The sequence shown here is derived from an EMBL/GenBank/DDBJ whole genome shotgun (WGS) entry which is preliminary data.</text>
</comment>
<organism evidence="1 2">
    <name type="scientific">Datura stramonium</name>
    <name type="common">Jimsonweed</name>
    <name type="synonym">Common thornapple</name>
    <dbReference type="NCBI Taxonomy" id="4076"/>
    <lineage>
        <taxon>Eukaryota</taxon>
        <taxon>Viridiplantae</taxon>
        <taxon>Streptophyta</taxon>
        <taxon>Embryophyta</taxon>
        <taxon>Tracheophyta</taxon>
        <taxon>Spermatophyta</taxon>
        <taxon>Magnoliopsida</taxon>
        <taxon>eudicotyledons</taxon>
        <taxon>Gunneridae</taxon>
        <taxon>Pentapetalae</taxon>
        <taxon>asterids</taxon>
        <taxon>lamiids</taxon>
        <taxon>Solanales</taxon>
        <taxon>Solanaceae</taxon>
        <taxon>Solanoideae</taxon>
        <taxon>Datureae</taxon>
        <taxon>Datura</taxon>
    </lineage>
</organism>
<proteinExistence type="predicted"/>
<sequence>MKALLYSVDPLISPLPIAKTRVLWNPQNSFRIPIKRVDYWVGKRSCFAINAVLDSADIEELRFQEPDIKNPALSTSYRNSEFQKPNQTVLDAQTKVCTGPTQTKPLNEEQAFKVLDTILRSVKGELKDEEPVSKAPWQGIFYCNDWNSCKCLSRANNGVKGKGVR</sequence>
<keyword evidence="2" id="KW-1185">Reference proteome</keyword>